<keyword evidence="2" id="KW-1185">Reference proteome</keyword>
<dbReference type="EMBL" id="CM047738">
    <property type="protein sequence ID" value="KAJ0045701.1"/>
    <property type="molecule type" value="Genomic_DNA"/>
</dbReference>
<accession>A0ACC0Z635</accession>
<comment type="caution">
    <text evidence="1">The sequence shown here is derived from an EMBL/GenBank/DDBJ whole genome shotgun (WGS) entry which is preliminary data.</text>
</comment>
<evidence type="ECO:0000313" key="1">
    <source>
        <dbReference type="EMBL" id="KAJ0045701.1"/>
    </source>
</evidence>
<reference evidence="2" key="1">
    <citation type="journal article" date="2023" name="G3 (Bethesda)">
        <title>Genome assembly and association tests identify interacting loci associated with vigor, precocity, and sex in interspecific pistachio rootstocks.</title>
        <authorList>
            <person name="Palmer W."/>
            <person name="Jacygrad E."/>
            <person name="Sagayaradj S."/>
            <person name="Cavanaugh K."/>
            <person name="Han R."/>
            <person name="Bertier L."/>
            <person name="Beede B."/>
            <person name="Kafkas S."/>
            <person name="Golino D."/>
            <person name="Preece J."/>
            <person name="Michelmore R."/>
        </authorList>
    </citation>
    <scope>NUCLEOTIDE SEQUENCE [LARGE SCALE GENOMIC DNA]</scope>
</reference>
<protein>
    <submittedName>
        <fullName evidence="1">Uncharacterized protein</fullName>
    </submittedName>
</protein>
<proteinExistence type="predicted"/>
<organism evidence="1 2">
    <name type="scientific">Pistacia integerrima</name>
    <dbReference type="NCBI Taxonomy" id="434235"/>
    <lineage>
        <taxon>Eukaryota</taxon>
        <taxon>Viridiplantae</taxon>
        <taxon>Streptophyta</taxon>
        <taxon>Embryophyta</taxon>
        <taxon>Tracheophyta</taxon>
        <taxon>Spermatophyta</taxon>
        <taxon>Magnoliopsida</taxon>
        <taxon>eudicotyledons</taxon>
        <taxon>Gunneridae</taxon>
        <taxon>Pentapetalae</taxon>
        <taxon>rosids</taxon>
        <taxon>malvids</taxon>
        <taxon>Sapindales</taxon>
        <taxon>Anacardiaceae</taxon>
        <taxon>Pistacia</taxon>
    </lineage>
</organism>
<evidence type="ECO:0000313" key="2">
    <source>
        <dbReference type="Proteomes" id="UP001163603"/>
    </source>
</evidence>
<gene>
    <name evidence="1" type="ORF">Pint_04151</name>
</gene>
<dbReference type="Proteomes" id="UP001163603">
    <property type="component" value="Chromosome 3"/>
</dbReference>
<sequence>MIKAQVVHLKGVHYLPRIVDVLMSRGVEWNGMIMDMKESPITEISEVCSGPTKKKVSSKARLWRSGPNNGENYKIITVEGMKGRLSNGRLSNGSIASPDWASGKGGLRPPDLTGQWSSPDSGNPHITRGIKGCIEWPRGSQKTSLKAKLLEARIESQKLQLRQEPYLPRVEAAREVPEARVRE</sequence>
<name>A0ACC0Z635_9ROSI</name>